<dbReference type="InterPro" id="IPR028002">
    <property type="entry name" value="Myb_DNA-bind_5"/>
</dbReference>
<proteinExistence type="predicted"/>
<dbReference type="SUPFAM" id="SSF57716">
    <property type="entry name" value="Glucocorticoid receptor-like (DNA-binding domain)"/>
    <property type="match status" value="1"/>
</dbReference>
<dbReference type="PANTHER" id="PTHR23080">
    <property type="entry name" value="THAP DOMAIN PROTEIN"/>
    <property type="match status" value="1"/>
</dbReference>
<name>K1QZY1_MAGGI</name>
<evidence type="ECO:0000256" key="5">
    <source>
        <dbReference type="ARBA" id="ARBA00023125"/>
    </source>
</evidence>
<gene>
    <name evidence="6" type="ORF">CGI_10006435</name>
</gene>
<protein>
    <submittedName>
        <fullName evidence="6">THAP domain-containing protein 2</fullName>
    </submittedName>
</protein>
<dbReference type="GO" id="GO:0008270">
    <property type="term" value="F:zinc ion binding"/>
    <property type="evidence" value="ECO:0007669"/>
    <property type="project" value="UniProtKB-KW"/>
</dbReference>
<dbReference type="GO" id="GO:0003677">
    <property type="term" value="F:DNA binding"/>
    <property type="evidence" value="ECO:0007669"/>
    <property type="project" value="UniProtKB-UniRule"/>
</dbReference>
<dbReference type="InterPro" id="IPR027805">
    <property type="entry name" value="Transposase_HTH_dom"/>
</dbReference>
<dbReference type="PANTHER" id="PTHR23080:SF133">
    <property type="entry name" value="SI:CH211-262I1.5-RELATED"/>
    <property type="match status" value="1"/>
</dbReference>
<sequence length="562" mass="64153">MISPPLVSSTPKRKPTWTNLEQSVLLEEVTKKEKPLFGKFKGCGRGKKEREAAWEDVAKAVSQVGVYVRTGKEAGKQYANLKCRATDKISQMKRPKTGGGPKPQSPTPIEPAVIDSMDGRPSLQGLDSGIDTGGIHRFPKDVRKRRAWIRAINRKNFAPNEFSCICSEHFEFGWHSDDPYDANYAPTIFSYKEKTVDHEREERVSRRNLQKEFEESKERAREQENRSLSFSMFAHSYSKDKEEEMISDLAAPMTEIEDDVETGVRLTRDIGIDIGEQLIHFYHRINYLAPKCEKMVYWRGSSSTPDERTRSRRCMALDPIDQFLATMMRLKVGLYVQDMAERFGVSVGAFSQYFTTWVCLLYKELKELNPFPSRDVIQRNMPSCFKSFPNLRVILDCTEIFIQRSSSFVNQNQSFSNYKHHTTLKFLVGITPSGVISFVSEGFGGRVSDRQMIERTCLLDLIEEGDGVMADKGFTIKDMLEKKGCTLNIPPFRSSSNQFTTQEVLNTQEIAKLSIHVERAIGRVKNFHIFDGVLSLSLVPLSSLMFSVWCWITNLDVPLIES</sequence>
<organism evidence="6">
    <name type="scientific">Magallana gigas</name>
    <name type="common">Pacific oyster</name>
    <name type="synonym">Crassostrea gigas</name>
    <dbReference type="NCBI Taxonomy" id="29159"/>
    <lineage>
        <taxon>Eukaryota</taxon>
        <taxon>Metazoa</taxon>
        <taxon>Spiralia</taxon>
        <taxon>Lophotrochozoa</taxon>
        <taxon>Mollusca</taxon>
        <taxon>Bivalvia</taxon>
        <taxon>Autobranchia</taxon>
        <taxon>Pteriomorphia</taxon>
        <taxon>Ostreida</taxon>
        <taxon>Ostreoidea</taxon>
        <taxon>Ostreidae</taxon>
        <taxon>Magallana</taxon>
    </lineage>
</organism>
<evidence type="ECO:0000256" key="2">
    <source>
        <dbReference type="ARBA" id="ARBA00022723"/>
    </source>
</evidence>
<evidence type="ECO:0000313" key="6">
    <source>
        <dbReference type="EMBL" id="EKC39238.1"/>
    </source>
</evidence>
<evidence type="ECO:0000256" key="3">
    <source>
        <dbReference type="ARBA" id="ARBA00022771"/>
    </source>
</evidence>
<comment type="cofactor">
    <cofactor evidence="1">
        <name>a divalent metal cation</name>
        <dbReference type="ChEBI" id="CHEBI:60240"/>
    </cofactor>
</comment>
<keyword evidence="3" id="KW-0863">Zinc-finger</keyword>
<evidence type="ECO:0000256" key="4">
    <source>
        <dbReference type="ARBA" id="ARBA00022833"/>
    </source>
</evidence>
<dbReference type="InterPro" id="IPR006612">
    <property type="entry name" value="THAP_Znf"/>
</dbReference>
<dbReference type="Pfam" id="PF13359">
    <property type="entry name" value="DDE_Tnp_4"/>
    <property type="match status" value="1"/>
</dbReference>
<dbReference type="Pfam" id="PF13873">
    <property type="entry name" value="Myb_DNA-bind_5"/>
    <property type="match status" value="1"/>
</dbReference>
<evidence type="ECO:0000256" key="1">
    <source>
        <dbReference type="ARBA" id="ARBA00001968"/>
    </source>
</evidence>
<keyword evidence="4" id="KW-0862">Zinc</keyword>
<dbReference type="HOGENOM" id="CLU_025643_1_2_1"/>
<keyword evidence="2" id="KW-0479">Metal-binding</keyword>
<dbReference type="EMBL" id="JH818032">
    <property type="protein sequence ID" value="EKC39238.1"/>
    <property type="molecule type" value="Genomic_DNA"/>
</dbReference>
<dbReference type="Pfam" id="PF13613">
    <property type="entry name" value="HTH_Tnp_4"/>
    <property type="match status" value="1"/>
</dbReference>
<reference evidence="6" key="1">
    <citation type="journal article" date="2012" name="Nature">
        <title>The oyster genome reveals stress adaptation and complexity of shell formation.</title>
        <authorList>
            <person name="Zhang G."/>
            <person name="Fang X."/>
            <person name="Guo X."/>
            <person name="Li L."/>
            <person name="Luo R."/>
            <person name="Xu F."/>
            <person name="Yang P."/>
            <person name="Zhang L."/>
            <person name="Wang X."/>
            <person name="Qi H."/>
            <person name="Xiong Z."/>
            <person name="Que H."/>
            <person name="Xie Y."/>
            <person name="Holland P.W."/>
            <person name="Paps J."/>
            <person name="Zhu Y."/>
            <person name="Wu F."/>
            <person name="Chen Y."/>
            <person name="Wang J."/>
            <person name="Peng C."/>
            <person name="Meng J."/>
            <person name="Yang L."/>
            <person name="Liu J."/>
            <person name="Wen B."/>
            <person name="Zhang N."/>
            <person name="Huang Z."/>
            <person name="Zhu Q."/>
            <person name="Feng Y."/>
            <person name="Mount A."/>
            <person name="Hedgecock D."/>
            <person name="Xu Z."/>
            <person name="Liu Y."/>
            <person name="Domazet-Loso T."/>
            <person name="Du Y."/>
            <person name="Sun X."/>
            <person name="Zhang S."/>
            <person name="Liu B."/>
            <person name="Cheng P."/>
            <person name="Jiang X."/>
            <person name="Li J."/>
            <person name="Fan D."/>
            <person name="Wang W."/>
            <person name="Fu W."/>
            <person name="Wang T."/>
            <person name="Wang B."/>
            <person name="Zhang J."/>
            <person name="Peng Z."/>
            <person name="Li Y."/>
            <person name="Li N."/>
            <person name="Wang J."/>
            <person name="Chen M."/>
            <person name="He Y."/>
            <person name="Tan F."/>
            <person name="Song X."/>
            <person name="Zheng Q."/>
            <person name="Huang R."/>
            <person name="Yang H."/>
            <person name="Du X."/>
            <person name="Chen L."/>
            <person name="Yang M."/>
            <person name="Gaffney P.M."/>
            <person name="Wang S."/>
            <person name="Luo L."/>
            <person name="She Z."/>
            <person name="Ming Y."/>
            <person name="Huang W."/>
            <person name="Zhang S."/>
            <person name="Huang B."/>
            <person name="Zhang Y."/>
            <person name="Qu T."/>
            <person name="Ni P."/>
            <person name="Miao G."/>
            <person name="Wang J."/>
            <person name="Wang Q."/>
            <person name="Steinberg C.E."/>
            <person name="Wang H."/>
            <person name="Li N."/>
            <person name="Qian L."/>
            <person name="Zhang G."/>
            <person name="Li Y."/>
            <person name="Yang H."/>
            <person name="Liu X."/>
            <person name="Wang J."/>
            <person name="Yin Y."/>
            <person name="Wang J."/>
        </authorList>
    </citation>
    <scope>NUCLEOTIDE SEQUENCE [LARGE SCALE GENOMIC DNA]</scope>
    <source>
        <strain evidence="6">05x7-T-G4-1.051#20</strain>
    </source>
</reference>
<dbReference type="InterPro" id="IPR027806">
    <property type="entry name" value="HARBI1_dom"/>
</dbReference>
<dbReference type="PROSITE" id="PS50950">
    <property type="entry name" value="ZF_THAP"/>
    <property type="match status" value="1"/>
</dbReference>
<dbReference type="InParanoid" id="K1QZY1"/>
<dbReference type="Pfam" id="PF05485">
    <property type="entry name" value="THAP"/>
    <property type="match status" value="1"/>
</dbReference>
<accession>K1QZY1</accession>
<keyword evidence="5" id="KW-0238">DNA-binding</keyword>
<dbReference type="AlphaFoldDB" id="K1QZY1"/>